<feature type="non-terminal residue" evidence="1">
    <location>
        <position position="1"/>
    </location>
</feature>
<sequence length="254" mass="27492">DERPSHNGPSPAYEASVEQVCSLKGDYNGFNTDLTHAFATPTPTTFTPKTAQQHCVNAKGQRFNLFCAVQILKACHRGFSSAEGRRWERTSYEPENAAKEMNSLTCSQALSKSSMCLYMYHLLYCIVIVCTGLEASTTTASCDVTNPAAMRPCGKVSTFMAVEQRGVSLGGEAAACSRGPAPGSPYPIQLGFVIGSPGLKDRVHHLTRLNACKMSNQRSVWSLRPPRQASLLQAVVAGPRRPLSDDLGSRSLFT</sequence>
<reference evidence="1" key="1">
    <citation type="submission" date="2020-04" db="EMBL/GenBank/DDBJ databases">
        <title>A chromosome-scale assembly and high-density genetic map of the yellow drum (Nibea albiflora) genome.</title>
        <authorList>
            <person name="Xu D."/>
            <person name="Zhang W."/>
            <person name="Chen R."/>
            <person name="Tan P."/>
            <person name="Wang L."/>
            <person name="Song H."/>
            <person name="Tian L."/>
            <person name="Zhu Q."/>
            <person name="Wang B."/>
        </authorList>
    </citation>
    <scope>NUCLEOTIDE SEQUENCE</scope>
    <source>
        <strain evidence="1">ZJHYS-2018</strain>
    </source>
</reference>
<keyword evidence="2" id="KW-1185">Reference proteome</keyword>
<evidence type="ECO:0000313" key="1">
    <source>
        <dbReference type="EMBL" id="KAG8011042.1"/>
    </source>
</evidence>
<evidence type="ECO:0000313" key="2">
    <source>
        <dbReference type="Proteomes" id="UP000805704"/>
    </source>
</evidence>
<accession>A0ACB7F9G6</accession>
<proteinExistence type="predicted"/>
<name>A0ACB7F9G6_NIBAL</name>
<dbReference type="Proteomes" id="UP000805704">
    <property type="component" value="Chromosome 14"/>
</dbReference>
<protein>
    <submittedName>
        <fullName evidence="1">Uncharacterized protein</fullName>
    </submittedName>
</protein>
<dbReference type="EMBL" id="CM024802">
    <property type="protein sequence ID" value="KAG8011042.1"/>
    <property type="molecule type" value="Genomic_DNA"/>
</dbReference>
<gene>
    <name evidence="1" type="ORF">GBF38_005688</name>
</gene>
<organism evidence="1 2">
    <name type="scientific">Nibea albiflora</name>
    <name type="common">Yellow drum</name>
    <name type="synonym">Corvina albiflora</name>
    <dbReference type="NCBI Taxonomy" id="240163"/>
    <lineage>
        <taxon>Eukaryota</taxon>
        <taxon>Metazoa</taxon>
        <taxon>Chordata</taxon>
        <taxon>Craniata</taxon>
        <taxon>Vertebrata</taxon>
        <taxon>Euteleostomi</taxon>
        <taxon>Actinopterygii</taxon>
        <taxon>Neopterygii</taxon>
        <taxon>Teleostei</taxon>
        <taxon>Neoteleostei</taxon>
        <taxon>Acanthomorphata</taxon>
        <taxon>Eupercaria</taxon>
        <taxon>Sciaenidae</taxon>
        <taxon>Nibea</taxon>
    </lineage>
</organism>
<comment type="caution">
    <text evidence="1">The sequence shown here is derived from an EMBL/GenBank/DDBJ whole genome shotgun (WGS) entry which is preliminary data.</text>
</comment>